<feature type="compositionally biased region" description="Acidic residues" evidence="1">
    <location>
        <begin position="7"/>
        <end position="23"/>
    </location>
</feature>
<protein>
    <submittedName>
        <fullName evidence="2">Uncharacterized protein</fullName>
    </submittedName>
</protein>
<evidence type="ECO:0000256" key="1">
    <source>
        <dbReference type="SAM" id="MobiDB-lite"/>
    </source>
</evidence>
<reference evidence="2 3" key="1">
    <citation type="submission" date="2024-04" db="EMBL/GenBank/DDBJ databases">
        <title>Tritrichomonas musculus Genome.</title>
        <authorList>
            <person name="Alves-Ferreira E."/>
            <person name="Grigg M."/>
            <person name="Lorenzi H."/>
            <person name="Galac M."/>
        </authorList>
    </citation>
    <scope>NUCLEOTIDE SEQUENCE [LARGE SCALE GENOMIC DNA]</scope>
    <source>
        <strain evidence="2 3">EAF2021</strain>
    </source>
</reference>
<organism evidence="2 3">
    <name type="scientific">Tritrichomonas musculus</name>
    <dbReference type="NCBI Taxonomy" id="1915356"/>
    <lineage>
        <taxon>Eukaryota</taxon>
        <taxon>Metamonada</taxon>
        <taxon>Parabasalia</taxon>
        <taxon>Tritrichomonadida</taxon>
        <taxon>Tritrichomonadidae</taxon>
        <taxon>Tritrichomonas</taxon>
    </lineage>
</organism>
<feature type="region of interest" description="Disordered" evidence="1">
    <location>
        <begin position="1"/>
        <end position="102"/>
    </location>
</feature>
<dbReference type="Proteomes" id="UP001470230">
    <property type="component" value="Unassembled WGS sequence"/>
</dbReference>
<feature type="compositionally biased region" description="Acidic residues" evidence="1">
    <location>
        <begin position="72"/>
        <end position="84"/>
    </location>
</feature>
<sequence length="335" mass="39251">MSNVDDNKEEDNIEGDNIEEDNIKEDNIKEDNIEEDNIEEDNIKEDNINEDNIEEDNIEEDNIKEDNIKEDNIEDDNIEEDNIEEDNKKSNENSISEKLSSIDNNSSLAKEISNELLSNLNDNDCPNEEQPSLMQEEKVINEVNSIKLESDESKNNNSNDFRQNLNEEAIRNIQKRCNSAKNRNSLHSKNQIIFCNLPPSAKVSKSVTRPQTSTMVTFSKSLRSPSLYDPNILYYRDREVIEEKQKKKFDSMIHNKYYTNSIYSPYKCDLCSLRKKSIKKTKLNLKKRELCDRRERFISTKQYLKAAKEAIDHDKKLVKKDYFPFDNKSLRILDV</sequence>
<feature type="compositionally biased region" description="Acidic residues" evidence="1">
    <location>
        <begin position="32"/>
        <end position="63"/>
    </location>
</feature>
<keyword evidence="3" id="KW-1185">Reference proteome</keyword>
<evidence type="ECO:0000313" key="3">
    <source>
        <dbReference type="Proteomes" id="UP001470230"/>
    </source>
</evidence>
<name>A0ABR2K0N4_9EUKA</name>
<comment type="caution">
    <text evidence="2">The sequence shown here is derived from an EMBL/GenBank/DDBJ whole genome shotgun (WGS) entry which is preliminary data.</text>
</comment>
<dbReference type="EMBL" id="JAPFFF010000008">
    <property type="protein sequence ID" value="KAK8884517.1"/>
    <property type="molecule type" value="Genomic_DNA"/>
</dbReference>
<evidence type="ECO:0000313" key="2">
    <source>
        <dbReference type="EMBL" id="KAK8884517.1"/>
    </source>
</evidence>
<gene>
    <name evidence="2" type="ORF">M9Y10_043630</name>
</gene>
<proteinExistence type="predicted"/>
<accession>A0ABR2K0N4</accession>